<dbReference type="EMBL" id="CAFBIY010000001">
    <property type="protein sequence ID" value="CAB4845937.1"/>
    <property type="molecule type" value="Genomic_DNA"/>
</dbReference>
<evidence type="ECO:0000313" key="3">
    <source>
        <dbReference type="EMBL" id="CAB4728647.1"/>
    </source>
</evidence>
<sequence length="183" mass="18370">MRTTPRLASAALLGAALLVGCTSAANSQPTQPSTLATGGSGITSSTASPTGSTGTTTQPTATVVDTTLPVVTADSSTTVLPTSTAPAGASVSIARGGFITKDHGSCTPISCKYVQITATGWTPKQPLSVTCYSDSGSSGPYPKFADSSGNLSAATTCFFGNVTHVYVEIDGAKSNVVTPWKDW</sequence>
<gene>
    <name evidence="3" type="ORF">UFOPK2656_01947</name>
    <name evidence="4" type="ORF">UFOPK3099_00808</name>
    <name evidence="5" type="ORF">UFOPK3267_00046</name>
    <name evidence="6" type="ORF">UFOPK3651_00815</name>
    <name evidence="7" type="ORF">UFOPK3931_03466</name>
    <name evidence="2" type="ORF">UFOPK4189_01010</name>
</gene>
<reference evidence="2" key="1">
    <citation type="submission" date="2020-05" db="EMBL/GenBank/DDBJ databases">
        <authorList>
            <person name="Chiriac C."/>
            <person name="Salcher M."/>
            <person name="Ghai R."/>
            <person name="Kavagutti S V."/>
        </authorList>
    </citation>
    <scope>NUCLEOTIDE SEQUENCE</scope>
</reference>
<evidence type="ECO:0000313" key="6">
    <source>
        <dbReference type="EMBL" id="CAB4920392.1"/>
    </source>
</evidence>
<dbReference type="AlphaFoldDB" id="A0A6J6A4E4"/>
<dbReference type="EMBL" id="CAFAAV010000046">
    <property type="protein sequence ID" value="CAB4812031.1"/>
    <property type="molecule type" value="Genomic_DNA"/>
</dbReference>
<evidence type="ECO:0000256" key="1">
    <source>
        <dbReference type="SAM" id="MobiDB-lite"/>
    </source>
</evidence>
<proteinExistence type="predicted"/>
<evidence type="ECO:0000313" key="4">
    <source>
        <dbReference type="EMBL" id="CAB4812031.1"/>
    </source>
</evidence>
<dbReference type="PROSITE" id="PS51257">
    <property type="entry name" value="PROKAR_LIPOPROTEIN"/>
    <property type="match status" value="1"/>
</dbReference>
<evidence type="ECO:0000313" key="7">
    <source>
        <dbReference type="EMBL" id="CAB5022851.1"/>
    </source>
</evidence>
<dbReference type="EMBL" id="CAFBMT010000004">
    <property type="protein sequence ID" value="CAB4920392.1"/>
    <property type="molecule type" value="Genomic_DNA"/>
</dbReference>
<protein>
    <submittedName>
        <fullName evidence="2">Unannotated protein</fullName>
    </submittedName>
</protein>
<organism evidence="2">
    <name type="scientific">freshwater metagenome</name>
    <dbReference type="NCBI Taxonomy" id="449393"/>
    <lineage>
        <taxon>unclassified sequences</taxon>
        <taxon>metagenomes</taxon>
        <taxon>ecological metagenomes</taxon>
    </lineage>
</organism>
<dbReference type="EMBL" id="CAEZYF010000012">
    <property type="protein sequence ID" value="CAB4728647.1"/>
    <property type="molecule type" value="Genomic_DNA"/>
</dbReference>
<feature type="compositionally biased region" description="Low complexity" evidence="1">
    <location>
        <begin position="33"/>
        <end position="60"/>
    </location>
</feature>
<dbReference type="EMBL" id="CAESGF010000004">
    <property type="protein sequence ID" value="CAB4363228.1"/>
    <property type="molecule type" value="Genomic_DNA"/>
</dbReference>
<dbReference type="EMBL" id="CAFBOL010000189">
    <property type="protein sequence ID" value="CAB5022851.1"/>
    <property type="molecule type" value="Genomic_DNA"/>
</dbReference>
<evidence type="ECO:0000313" key="5">
    <source>
        <dbReference type="EMBL" id="CAB4845937.1"/>
    </source>
</evidence>
<accession>A0A6J6A4E4</accession>
<name>A0A6J6A4E4_9ZZZZ</name>
<evidence type="ECO:0000313" key="2">
    <source>
        <dbReference type="EMBL" id="CAB4363228.1"/>
    </source>
</evidence>
<feature type="region of interest" description="Disordered" evidence="1">
    <location>
        <begin position="25"/>
        <end position="60"/>
    </location>
</feature>